<gene>
    <name evidence="2" type="ORF">PENFLA_c009G05227</name>
</gene>
<name>A0A1V6TFH4_9EURO</name>
<feature type="transmembrane region" description="Helical" evidence="1">
    <location>
        <begin position="20"/>
        <end position="38"/>
    </location>
</feature>
<proteinExistence type="predicted"/>
<protein>
    <submittedName>
        <fullName evidence="2">Uncharacterized protein</fullName>
    </submittedName>
</protein>
<keyword evidence="1" id="KW-0472">Membrane</keyword>
<dbReference type="EMBL" id="MLQL01000009">
    <property type="protein sequence ID" value="OQE24804.1"/>
    <property type="molecule type" value="Genomic_DNA"/>
</dbReference>
<reference evidence="3" key="1">
    <citation type="journal article" date="2017" name="Nat. Microbiol.">
        <title>Global analysis of biosynthetic gene clusters reveals vast potential of secondary metabolite production in Penicillium species.</title>
        <authorList>
            <person name="Nielsen J.C."/>
            <person name="Grijseels S."/>
            <person name="Prigent S."/>
            <person name="Ji B."/>
            <person name="Dainat J."/>
            <person name="Nielsen K.F."/>
            <person name="Frisvad J.C."/>
            <person name="Workman M."/>
            <person name="Nielsen J."/>
        </authorList>
    </citation>
    <scope>NUCLEOTIDE SEQUENCE [LARGE SCALE GENOMIC DNA]</scope>
    <source>
        <strain evidence="3">IBT 14082</strain>
    </source>
</reference>
<organism evidence="2 3">
    <name type="scientific">Penicillium flavigenum</name>
    <dbReference type="NCBI Taxonomy" id="254877"/>
    <lineage>
        <taxon>Eukaryota</taxon>
        <taxon>Fungi</taxon>
        <taxon>Dikarya</taxon>
        <taxon>Ascomycota</taxon>
        <taxon>Pezizomycotina</taxon>
        <taxon>Eurotiomycetes</taxon>
        <taxon>Eurotiomycetidae</taxon>
        <taxon>Eurotiales</taxon>
        <taxon>Aspergillaceae</taxon>
        <taxon>Penicillium</taxon>
    </lineage>
</organism>
<comment type="caution">
    <text evidence="2">The sequence shown here is derived from an EMBL/GenBank/DDBJ whole genome shotgun (WGS) entry which is preliminary data.</text>
</comment>
<dbReference type="AlphaFoldDB" id="A0A1V6TFH4"/>
<evidence type="ECO:0000256" key="1">
    <source>
        <dbReference type="SAM" id="Phobius"/>
    </source>
</evidence>
<dbReference type="Proteomes" id="UP000191342">
    <property type="component" value="Unassembled WGS sequence"/>
</dbReference>
<evidence type="ECO:0000313" key="2">
    <source>
        <dbReference type="EMBL" id="OQE24804.1"/>
    </source>
</evidence>
<keyword evidence="3" id="KW-1185">Reference proteome</keyword>
<evidence type="ECO:0000313" key="3">
    <source>
        <dbReference type="Proteomes" id="UP000191342"/>
    </source>
</evidence>
<sequence length="55" mass="6168">MMPPANADPRAEDDAPPPRANWLTIVELLGLGLYYFPLRRRPRLLLGLAAVAWPD</sequence>
<keyword evidence="1" id="KW-1133">Transmembrane helix</keyword>
<keyword evidence="1" id="KW-0812">Transmembrane</keyword>
<accession>A0A1V6TFH4</accession>